<accession>A0A0T5PCQ1</accession>
<evidence type="ECO:0000313" key="1">
    <source>
        <dbReference type="EMBL" id="KRS18909.1"/>
    </source>
</evidence>
<dbReference type="Proteomes" id="UP000051401">
    <property type="component" value="Unassembled WGS sequence"/>
</dbReference>
<dbReference type="KEGG" id="rid:RIdsm_01959"/>
<evidence type="ECO:0000313" key="4">
    <source>
        <dbReference type="Proteomes" id="UP000325785"/>
    </source>
</evidence>
<sequence length="166" mass="17669">MIDWILAGIVLALGGGGETDVAGAGMTDPAGESAGGAPTGFVAEPQVPTGQFTTAVEVKPILQATKANWVAVREYEGRDLLYVTHLLSWRCGMHQVRYAINDGPMQVWPLPPCLEGTAQPNAIRAEDGLPYQVFGLGNVGSVTVEILFDDLTTDSARFERAQVLMP</sequence>
<gene>
    <name evidence="2" type="ORF">RIdsm_01959</name>
    <name evidence="1" type="ORF">XM52_04320</name>
</gene>
<dbReference type="STRING" id="540747.SAMN04488031_103372"/>
<reference evidence="2 4" key="2">
    <citation type="submission" date="2018-08" db="EMBL/GenBank/DDBJ databases">
        <title>Genetic Globetrotter - A new plasmid hitch-hiking vast phylogenetic and geographic distances.</title>
        <authorList>
            <person name="Vollmers J."/>
            <person name="Petersen J."/>
        </authorList>
    </citation>
    <scope>NUCLEOTIDE SEQUENCE [LARGE SCALE GENOMIC DNA]</scope>
    <source>
        <strain evidence="2 4">DSM 26383</strain>
    </source>
</reference>
<keyword evidence="3" id="KW-1185">Reference proteome</keyword>
<dbReference type="RefSeq" id="WP_074940067.1">
    <property type="nucleotide sequence ID" value="NZ_CP031598.1"/>
</dbReference>
<proteinExistence type="predicted"/>
<organism evidence="1 3">
    <name type="scientific">Roseovarius indicus</name>
    <dbReference type="NCBI Taxonomy" id="540747"/>
    <lineage>
        <taxon>Bacteria</taxon>
        <taxon>Pseudomonadati</taxon>
        <taxon>Pseudomonadota</taxon>
        <taxon>Alphaproteobacteria</taxon>
        <taxon>Rhodobacterales</taxon>
        <taxon>Roseobacteraceae</taxon>
        <taxon>Roseovarius</taxon>
    </lineage>
</organism>
<dbReference type="AlphaFoldDB" id="A0A0T5PCQ1"/>
<evidence type="ECO:0000313" key="3">
    <source>
        <dbReference type="Proteomes" id="UP000051401"/>
    </source>
</evidence>
<dbReference type="EMBL" id="LAXI01000002">
    <property type="protein sequence ID" value="KRS18909.1"/>
    <property type="molecule type" value="Genomic_DNA"/>
</dbReference>
<reference evidence="1 3" key="1">
    <citation type="submission" date="2015-04" db="EMBL/GenBank/DDBJ databases">
        <title>The draft genome sequence of Roseovarius indicus B108T.</title>
        <authorList>
            <person name="Li G."/>
            <person name="Lai Q."/>
            <person name="Shao Z."/>
            <person name="Yan P."/>
        </authorList>
    </citation>
    <scope>NUCLEOTIDE SEQUENCE [LARGE SCALE GENOMIC DNA]</scope>
    <source>
        <strain evidence="1 3">B108</strain>
    </source>
</reference>
<dbReference type="PATRIC" id="fig|540747.5.peg.2438"/>
<evidence type="ECO:0000313" key="2">
    <source>
        <dbReference type="EMBL" id="QEW26163.1"/>
    </source>
</evidence>
<dbReference type="Proteomes" id="UP000325785">
    <property type="component" value="Chromosome"/>
</dbReference>
<dbReference type="EMBL" id="CP031598">
    <property type="protein sequence ID" value="QEW26163.1"/>
    <property type="molecule type" value="Genomic_DNA"/>
</dbReference>
<protein>
    <submittedName>
        <fullName evidence="1">Uncharacterized protein</fullName>
    </submittedName>
</protein>
<name>A0A0T5PCQ1_9RHOB</name>